<dbReference type="OrthoDB" id="1722905at2759"/>
<proteinExistence type="predicted"/>
<keyword evidence="2" id="KW-1185">Reference proteome</keyword>
<dbReference type="AlphaFoldDB" id="A0A9W7LU17"/>
<comment type="caution">
    <text evidence="1">The sequence shown here is derived from an EMBL/GenBank/DDBJ whole genome shotgun (WGS) entry which is preliminary data.</text>
</comment>
<reference evidence="1" key="1">
    <citation type="submission" date="2023-05" db="EMBL/GenBank/DDBJ databases">
        <title>Genome and transcriptome analyses reveal genes involved in the formation of fine ridges on petal epidermal cells in Hibiscus trionum.</title>
        <authorList>
            <person name="Koshimizu S."/>
            <person name="Masuda S."/>
            <person name="Ishii T."/>
            <person name="Shirasu K."/>
            <person name="Hoshino A."/>
            <person name="Arita M."/>
        </authorList>
    </citation>
    <scope>NUCLEOTIDE SEQUENCE</scope>
    <source>
        <strain evidence="1">Hamamatsu line</strain>
    </source>
</reference>
<dbReference type="Proteomes" id="UP001165190">
    <property type="component" value="Unassembled WGS sequence"/>
</dbReference>
<sequence length="86" mass="9788">MLRGCSGEQFKFENAQQSLESLATRDFSASGLGNRSLRTIKWVKLNQSVLSTHHLQYILFSFSNEFAGSKRAVGEVRVSKREFRMS</sequence>
<evidence type="ECO:0000313" key="2">
    <source>
        <dbReference type="Proteomes" id="UP001165190"/>
    </source>
</evidence>
<protein>
    <submittedName>
        <fullName evidence="1">Uncharacterized protein</fullName>
    </submittedName>
</protein>
<organism evidence="1 2">
    <name type="scientific">Hibiscus trionum</name>
    <name type="common">Flower of an hour</name>
    <dbReference type="NCBI Taxonomy" id="183268"/>
    <lineage>
        <taxon>Eukaryota</taxon>
        <taxon>Viridiplantae</taxon>
        <taxon>Streptophyta</taxon>
        <taxon>Embryophyta</taxon>
        <taxon>Tracheophyta</taxon>
        <taxon>Spermatophyta</taxon>
        <taxon>Magnoliopsida</taxon>
        <taxon>eudicotyledons</taxon>
        <taxon>Gunneridae</taxon>
        <taxon>Pentapetalae</taxon>
        <taxon>rosids</taxon>
        <taxon>malvids</taxon>
        <taxon>Malvales</taxon>
        <taxon>Malvaceae</taxon>
        <taxon>Malvoideae</taxon>
        <taxon>Hibiscus</taxon>
    </lineage>
</organism>
<name>A0A9W7LU17_HIBTR</name>
<gene>
    <name evidence="1" type="ORF">HRI_001192300</name>
</gene>
<accession>A0A9W7LU17</accession>
<dbReference type="EMBL" id="BSYR01000011">
    <property type="protein sequence ID" value="GMI75230.1"/>
    <property type="molecule type" value="Genomic_DNA"/>
</dbReference>
<evidence type="ECO:0000313" key="1">
    <source>
        <dbReference type="EMBL" id="GMI75230.1"/>
    </source>
</evidence>